<dbReference type="InterPro" id="IPR013087">
    <property type="entry name" value="Znf_C2H2_type"/>
</dbReference>
<feature type="domain" description="C2H2-type" evidence="12">
    <location>
        <begin position="499"/>
        <end position="526"/>
    </location>
</feature>
<dbReference type="PANTHER" id="PTHR24384:SF189">
    <property type="entry name" value="C2H2-TYPE DOMAIN-CONTAINING PROTEIN-RELATED"/>
    <property type="match status" value="1"/>
</dbReference>
<dbReference type="FunCoup" id="A0A6P8SZP2">
    <property type="interactions" value="1468"/>
</dbReference>
<keyword evidence="13" id="KW-1185">Reference proteome</keyword>
<evidence type="ECO:0000256" key="10">
    <source>
        <dbReference type="PROSITE-ProRule" id="PRU00042"/>
    </source>
</evidence>
<keyword evidence="9" id="KW-0539">Nucleus</keyword>
<keyword evidence="7" id="KW-0238">DNA-binding</keyword>
<dbReference type="GO" id="GO:0005634">
    <property type="term" value="C:nucleus"/>
    <property type="evidence" value="ECO:0007669"/>
    <property type="project" value="UniProtKB-SubCell"/>
</dbReference>
<feature type="domain" description="C2H2-type" evidence="12">
    <location>
        <begin position="562"/>
        <end position="584"/>
    </location>
</feature>
<dbReference type="InParanoid" id="A0A6P8SZP2"/>
<evidence type="ECO:0000256" key="3">
    <source>
        <dbReference type="ARBA" id="ARBA00022737"/>
    </source>
</evidence>
<keyword evidence="8" id="KW-0804">Transcription</keyword>
<feature type="domain" description="C2H2-type" evidence="12">
    <location>
        <begin position="618"/>
        <end position="645"/>
    </location>
</feature>
<feature type="region of interest" description="Disordered" evidence="11">
    <location>
        <begin position="733"/>
        <end position="758"/>
    </location>
</feature>
<feature type="compositionally biased region" description="Low complexity" evidence="11">
    <location>
        <begin position="279"/>
        <end position="294"/>
    </location>
</feature>
<dbReference type="RefSeq" id="XP_033819411.1">
    <property type="nucleotide sequence ID" value="XM_033963520.1"/>
</dbReference>
<evidence type="ECO:0000256" key="5">
    <source>
        <dbReference type="ARBA" id="ARBA00022833"/>
    </source>
</evidence>
<dbReference type="InterPro" id="IPR036236">
    <property type="entry name" value="Znf_C2H2_sf"/>
</dbReference>
<feature type="domain" description="C2H2-type" evidence="12">
    <location>
        <begin position="441"/>
        <end position="468"/>
    </location>
</feature>
<evidence type="ECO:0000313" key="14">
    <source>
        <dbReference type="RefSeq" id="XP_033819411.1"/>
    </source>
</evidence>
<evidence type="ECO:0000256" key="8">
    <source>
        <dbReference type="ARBA" id="ARBA00023163"/>
    </source>
</evidence>
<proteinExistence type="predicted"/>
<dbReference type="GeneID" id="117369247"/>
<feature type="compositionally biased region" description="Pro residues" evidence="11">
    <location>
        <begin position="182"/>
        <end position="203"/>
    </location>
</feature>
<accession>A0A6P8SZP2</accession>
<evidence type="ECO:0000256" key="9">
    <source>
        <dbReference type="ARBA" id="ARBA00023242"/>
    </source>
</evidence>
<feature type="domain" description="C2H2-type" evidence="12">
    <location>
        <begin position="646"/>
        <end position="678"/>
    </location>
</feature>
<dbReference type="Gene3D" id="3.30.160.60">
    <property type="entry name" value="Classic Zinc Finger"/>
    <property type="match status" value="8"/>
</dbReference>
<evidence type="ECO:0000256" key="7">
    <source>
        <dbReference type="ARBA" id="ARBA00023125"/>
    </source>
</evidence>
<evidence type="ECO:0000256" key="4">
    <source>
        <dbReference type="ARBA" id="ARBA00022771"/>
    </source>
</evidence>
<dbReference type="AlphaFoldDB" id="A0A6P8SZP2"/>
<keyword evidence="6" id="KW-0805">Transcription regulation</keyword>
<dbReference type="PROSITE" id="PS00028">
    <property type="entry name" value="ZINC_FINGER_C2H2_1"/>
    <property type="match status" value="10"/>
</dbReference>
<dbReference type="PANTHER" id="PTHR24384">
    <property type="entry name" value="FINGER PUTATIVE TRANSCRIPTION FACTOR FAMILY-RELATED"/>
    <property type="match status" value="1"/>
</dbReference>
<keyword evidence="4 10" id="KW-0863">Zinc-finger</keyword>
<dbReference type="InterPro" id="IPR050752">
    <property type="entry name" value="C2H2-ZF_domain"/>
</dbReference>
<dbReference type="GO" id="GO:0000981">
    <property type="term" value="F:DNA-binding transcription factor activity, RNA polymerase II-specific"/>
    <property type="evidence" value="ECO:0007669"/>
    <property type="project" value="TreeGrafter"/>
</dbReference>
<sequence>MLLKATGSKMAQAIFEAFEGMDNQTVLAVQSLLDGQGAVADPTAQNVTSAASIQSMDDEDVFLCGKCKKQFNSLPAFMIHKREQCQANVPSLATVSLAAHSAYTPSVTSVQQPQAANRQHISTYITVPPSPLIQTFVQGNLLVNDEVLMSAMSAFTSLDQPVPSVQVRPQSSLSMHSSSGYLPPPLPQPPRPPPPPPPPPLPAPQSLGAPGQPITSGSTVVQIYSTPISMPGNATGEIPALAMQPYPQMEVPGPCVDSPVYGSPPEYSPSKQSFKAKESSASSTTGSSITGFSTHPSSKPRRSKISNEDQDGKHKCQKLKCTYCDKTFTKNFDLQQHIRSHTGEKPFQCIVCGRAFAQKSNVKKHMQTHKVWPPGLSCTVSQNSMTVQVMALNPNQSQEQDSTGLCQDHSEGSQPQNPEQDENCNSDKIEAKQVVLIDSSYQCQFCTNKFSSYFQLKSHMIQHKNEQVYKCVVKGCTRTFQKLETFLEHIKSHQEEMTYRCHMCSKDFSSLYELSMHQYSHNLLPPHGPKKEATVYKCLKCVNKYSTPEALEHHLQTVTHSFSCPQCQKVFPCERYLRRHLPTHGAGGRFKCQICKKLFRREHYLKLHAHIHSGEKPFKCAVCDAAFNRKDKLKRHMLIHEPVKKYKCPFTLHTGCNKEFNRPDKLKAHILSHSGMKIHNCQYCNKSFSRRAHLVEHQNSHTGNYKYRCPTCAKGFTRQKCLKDHKCRLSQQKDKKPQKRCIRGQSSASANPEPAPVEFKDRTEMSNLEMDQEPQNDHYQEPDAILSIVIGRTDAEDSDLGVPDQSDHISPVALAELQSSSDVQCAMLTVPVYIQTTE</sequence>
<dbReference type="GO" id="GO:0008270">
    <property type="term" value="F:zinc ion binding"/>
    <property type="evidence" value="ECO:0007669"/>
    <property type="project" value="UniProtKB-KW"/>
</dbReference>
<dbReference type="CTD" id="84905"/>
<feature type="domain" description="C2H2-type" evidence="12">
    <location>
        <begin position="469"/>
        <end position="498"/>
    </location>
</feature>
<feature type="domain" description="C2H2-type" evidence="12">
    <location>
        <begin position="347"/>
        <end position="374"/>
    </location>
</feature>
<evidence type="ECO:0000256" key="1">
    <source>
        <dbReference type="ARBA" id="ARBA00004123"/>
    </source>
</evidence>
<dbReference type="Proteomes" id="UP000515159">
    <property type="component" value="Chromosome 11"/>
</dbReference>
<dbReference type="OrthoDB" id="10064525at2759"/>
<keyword evidence="5" id="KW-0862">Zinc</keyword>
<keyword evidence="2" id="KW-0479">Metal-binding</keyword>
<feature type="domain" description="C2H2-type" evidence="12">
    <location>
        <begin position="536"/>
        <end position="565"/>
    </location>
</feature>
<dbReference type="GO" id="GO:0000978">
    <property type="term" value="F:RNA polymerase II cis-regulatory region sequence-specific DNA binding"/>
    <property type="evidence" value="ECO:0007669"/>
    <property type="project" value="TreeGrafter"/>
</dbReference>
<evidence type="ECO:0000259" key="12">
    <source>
        <dbReference type="PROSITE" id="PS50157"/>
    </source>
</evidence>
<dbReference type="GO" id="GO:0045893">
    <property type="term" value="P:positive regulation of DNA-templated transcription"/>
    <property type="evidence" value="ECO:0007669"/>
    <property type="project" value="UniProtKB-ARBA"/>
</dbReference>
<dbReference type="FunFam" id="3.30.160.60:FF:001225">
    <property type="entry name" value="zinc finger protein 341 isoform X2"/>
    <property type="match status" value="1"/>
</dbReference>
<feature type="domain" description="C2H2-type" evidence="12">
    <location>
        <begin position="679"/>
        <end position="706"/>
    </location>
</feature>
<dbReference type="Pfam" id="PF00096">
    <property type="entry name" value="zf-C2H2"/>
    <property type="match status" value="5"/>
</dbReference>
<gene>
    <name evidence="14" type="primary">ZNF341</name>
</gene>
<dbReference type="KEGG" id="gsh:117369247"/>
<name>A0A6P8SZP2_GEOSA</name>
<dbReference type="SUPFAM" id="SSF57667">
    <property type="entry name" value="beta-beta-alpha zinc fingers"/>
    <property type="match status" value="6"/>
</dbReference>
<evidence type="ECO:0000256" key="11">
    <source>
        <dbReference type="SAM" id="MobiDB-lite"/>
    </source>
</evidence>
<feature type="domain" description="C2H2-type" evidence="12">
    <location>
        <begin position="590"/>
        <end position="617"/>
    </location>
</feature>
<dbReference type="SMART" id="SM00355">
    <property type="entry name" value="ZnF_C2H2"/>
    <property type="match status" value="13"/>
</dbReference>
<comment type="subcellular location">
    <subcellularLocation>
        <location evidence="1">Nucleus</location>
    </subcellularLocation>
</comment>
<dbReference type="FunFam" id="3.30.160.60:FF:000618">
    <property type="entry name" value="zinc finger protein 341 isoform X1"/>
    <property type="match status" value="1"/>
</dbReference>
<evidence type="ECO:0000256" key="6">
    <source>
        <dbReference type="ARBA" id="ARBA00023015"/>
    </source>
</evidence>
<keyword evidence="3" id="KW-0677">Repeat</keyword>
<feature type="domain" description="C2H2-type" evidence="12">
    <location>
        <begin position="707"/>
        <end position="737"/>
    </location>
</feature>
<feature type="domain" description="C2H2-type" evidence="12">
    <location>
        <begin position="319"/>
        <end position="346"/>
    </location>
</feature>
<dbReference type="FunFam" id="3.30.160.60:FF:000611">
    <property type="entry name" value="zinc finger protein 341 isoform X1"/>
    <property type="match status" value="1"/>
</dbReference>
<dbReference type="FunFam" id="3.30.160.60:FF:001031">
    <property type="entry name" value="zinc finger protein 341 isoform X1"/>
    <property type="match status" value="1"/>
</dbReference>
<feature type="region of interest" description="Disordered" evidence="11">
    <location>
        <begin position="161"/>
        <end position="217"/>
    </location>
</feature>
<dbReference type="FunFam" id="3.30.160.60:FF:000679">
    <property type="entry name" value="Zinc finger protein 341"/>
    <property type="match status" value="1"/>
</dbReference>
<dbReference type="FunFam" id="3.30.160.60:FF:001132">
    <property type="entry name" value="Zinc finger protein 341"/>
    <property type="match status" value="1"/>
</dbReference>
<evidence type="ECO:0000256" key="2">
    <source>
        <dbReference type="ARBA" id="ARBA00022723"/>
    </source>
</evidence>
<evidence type="ECO:0000313" key="13">
    <source>
        <dbReference type="Proteomes" id="UP000515159"/>
    </source>
</evidence>
<feature type="region of interest" description="Disordered" evidence="11">
    <location>
        <begin position="256"/>
        <end position="311"/>
    </location>
</feature>
<organism evidence="13 14">
    <name type="scientific">Geotrypetes seraphini</name>
    <name type="common">Gaboon caecilian</name>
    <name type="synonym">Caecilia seraphini</name>
    <dbReference type="NCBI Taxonomy" id="260995"/>
    <lineage>
        <taxon>Eukaryota</taxon>
        <taxon>Metazoa</taxon>
        <taxon>Chordata</taxon>
        <taxon>Craniata</taxon>
        <taxon>Vertebrata</taxon>
        <taxon>Euteleostomi</taxon>
        <taxon>Amphibia</taxon>
        <taxon>Gymnophiona</taxon>
        <taxon>Geotrypetes</taxon>
    </lineage>
</organism>
<dbReference type="FunFam" id="3.30.160.60:FF:001229">
    <property type="entry name" value="Zinc finger protein 341"/>
    <property type="match status" value="1"/>
</dbReference>
<feature type="region of interest" description="Disordered" evidence="11">
    <location>
        <begin position="398"/>
        <end position="424"/>
    </location>
</feature>
<dbReference type="Pfam" id="PF13912">
    <property type="entry name" value="zf-C2H2_6"/>
    <property type="match status" value="1"/>
</dbReference>
<reference evidence="14" key="1">
    <citation type="submission" date="2025-08" db="UniProtKB">
        <authorList>
            <consortium name="RefSeq"/>
        </authorList>
    </citation>
    <scope>IDENTIFICATION</scope>
</reference>
<dbReference type="PROSITE" id="PS50157">
    <property type="entry name" value="ZINC_FINGER_C2H2_2"/>
    <property type="match status" value="12"/>
</dbReference>
<protein>
    <submittedName>
        <fullName evidence="14">Zinc finger protein 341 isoform X1</fullName>
    </submittedName>
</protein>